<feature type="transmembrane region" description="Helical" evidence="4">
    <location>
        <begin position="335"/>
        <end position="356"/>
    </location>
</feature>
<feature type="compositionally biased region" description="Polar residues" evidence="3">
    <location>
        <begin position="368"/>
        <end position="378"/>
    </location>
</feature>
<keyword evidence="4" id="KW-1133">Transmembrane helix</keyword>
<evidence type="ECO:0000256" key="4">
    <source>
        <dbReference type="SAM" id="Phobius"/>
    </source>
</evidence>
<evidence type="ECO:0000256" key="2">
    <source>
        <dbReference type="ARBA" id="ARBA00022737"/>
    </source>
</evidence>
<keyword evidence="2" id="KW-0677">Repeat</keyword>
<dbReference type="AlphaFoldDB" id="A0A5J4P0V6"/>
<evidence type="ECO:0000256" key="5">
    <source>
        <dbReference type="SAM" id="SignalP"/>
    </source>
</evidence>
<evidence type="ECO:0008006" key="8">
    <source>
        <dbReference type="Google" id="ProtNLM"/>
    </source>
</evidence>
<dbReference type="PANTHER" id="PTHR24366">
    <property type="entry name" value="IG(IMMUNOGLOBULIN) AND LRR(LEUCINE RICH REPEAT) DOMAINS"/>
    <property type="match status" value="1"/>
</dbReference>
<gene>
    <name evidence="6" type="ORF">DEA37_0001823</name>
</gene>
<protein>
    <recommendedName>
        <fullName evidence="8">LRRCT domain-containing protein</fullName>
    </recommendedName>
</protein>
<feature type="region of interest" description="Disordered" evidence="3">
    <location>
        <begin position="387"/>
        <end position="437"/>
    </location>
</feature>
<feature type="chain" id="PRO_5023886952" description="LRRCT domain-containing protein" evidence="5">
    <location>
        <begin position="33"/>
        <end position="437"/>
    </location>
</feature>
<dbReference type="PANTHER" id="PTHR24366:SF96">
    <property type="entry name" value="LEUCINE RICH REPEAT CONTAINING 53"/>
    <property type="match status" value="1"/>
</dbReference>
<dbReference type="EMBL" id="QNGE01000198">
    <property type="protein sequence ID" value="KAA3681453.1"/>
    <property type="molecule type" value="Genomic_DNA"/>
</dbReference>
<feature type="signal peptide" evidence="5">
    <location>
        <begin position="1"/>
        <end position="32"/>
    </location>
</feature>
<keyword evidence="4" id="KW-0812">Transmembrane</keyword>
<sequence>MPQRLRKVSRDMCSRLTLLSLVLLTVPCYTDAICQKIGNTVSCLYSIPNMDELKSEDTYFHVNIRYYNGGLYTAEPEGSVDHKVASVQIQKSSISHTQPRFYSRFTGGVLSELVMKDVNGSTKVDAETFGGLENSLKKLRIMDHRLEDVSYVAQLHGLTELVLIRTGLSRFPDNIGPLMDHLKLLDLTGNQLTRLPWNLIAKRLPHQDFTAIQLGQNKWKCDCSLKPLIQAPLAAKFKVVGLDCMDPSGSGSIPFTTLKLEDICAVESVEDRKVNEDQSNSVAEPQSPTAELDGKGVYPDIADSRDPHPGLRGTQSEEDEEQQQLATAGGMSTEVIAVIVAVIVVVLIVLIAVIVFKVRSRNQRRRQQATTKQPSHKSNAYCHVIEHPTSKTGNNPVRPSGAASAGPPSGSIYGRDMDHTERQPLAPPYYAQRDNRL</sequence>
<name>A0A5J4P0V6_9TREM</name>
<keyword evidence="1" id="KW-0433">Leucine-rich repeat</keyword>
<keyword evidence="5" id="KW-0732">Signal</keyword>
<evidence type="ECO:0000256" key="3">
    <source>
        <dbReference type="SAM" id="MobiDB-lite"/>
    </source>
</evidence>
<keyword evidence="4" id="KW-0472">Membrane</keyword>
<proteinExistence type="predicted"/>
<comment type="caution">
    <text evidence="6">The sequence shown here is derived from an EMBL/GenBank/DDBJ whole genome shotgun (WGS) entry which is preliminary data.</text>
</comment>
<reference evidence="6 7" key="1">
    <citation type="journal article" date="2019" name="Gigascience">
        <title>Whole-genome sequence of the oriental lung fluke Paragonimus westermani.</title>
        <authorList>
            <person name="Oey H."/>
            <person name="Zakrzewski M."/>
            <person name="Narain K."/>
            <person name="Devi K.R."/>
            <person name="Agatsuma T."/>
            <person name="Nawaratna S."/>
            <person name="Gobert G.N."/>
            <person name="Jones M.K."/>
            <person name="Ragan M.A."/>
            <person name="McManus D.P."/>
            <person name="Krause L."/>
        </authorList>
    </citation>
    <scope>NUCLEOTIDE SEQUENCE [LARGE SCALE GENOMIC DNA]</scope>
    <source>
        <strain evidence="6 7">IND2009</strain>
    </source>
</reference>
<dbReference type="InterPro" id="IPR032675">
    <property type="entry name" value="LRR_dom_sf"/>
</dbReference>
<dbReference type="Proteomes" id="UP000324629">
    <property type="component" value="Unassembled WGS sequence"/>
</dbReference>
<evidence type="ECO:0000256" key="1">
    <source>
        <dbReference type="ARBA" id="ARBA00022614"/>
    </source>
</evidence>
<feature type="compositionally biased region" description="Polar residues" evidence="3">
    <location>
        <begin position="277"/>
        <end position="289"/>
    </location>
</feature>
<accession>A0A5J4P0V6</accession>
<feature type="region of interest" description="Disordered" evidence="3">
    <location>
        <begin position="362"/>
        <end position="381"/>
    </location>
</feature>
<feature type="region of interest" description="Disordered" evidence="3">
    <location>
        <begin position="271"/>
        <end position="326"/>
    </location>
</feature>
<organism evidence="6 7">
    <name type="scientific">Paragonimus westermani</name>
    <dbReference type="NCBI Taxonomy" id="34504"/>
    <lineage>
        <taxon>Eukaryota</taxon>
        <taxon>Metazoa</taxon>
        <taxon>Spiralia</taxon>
        <taxon>Lophotrochozoa</taxon>
        <taxon>Platyhelminthes</taxon>
        <taxon>Trematoda</taxon>
        <taxon>Digenea</taxon>
        <taxon>Plagiorchiida</taxon>
        <taxon>Troglotremata</taxon>
        <taxon>Troglotrematidae</taxon>
        <taxon>Paragonimus</taxon>
    </lineage>
</organism>
<evidence type="ECO:0000313" key="7">
    <source>
        <dbReference type="Proteomes" id="UP000324629"/>
    </source>
</evidence>
<evidence type="ECO:0000313" key="6">
    <source>
        <dbReference type="EMBL" id="KAA3681453.1"/>
    </source>
</evidence>
<feature type="compositionally biased region" description="Low complexity" evidence="3">
    <location>
        <begin position="399"/>
        <end position="411"/>
    </location>
</feature>
<keyword evidence="7" id="KW-1185">Reference proteome</keyword>
<dbReference type="Gene3D" id="3.80.10.10">
    <property type="entry name" value="Ribonuclease Inhibitor"/>
    <property type="match status" value="1"/>
</dbReference>
<dbReference type="SUPFAM" id="SSF52058">
    <property type="entry name" value="L domain-like"/>
    <property type="match status" value="1"/>
</dbReference>